<accession>A0AAD5PWU3</accession>
<dbReference type="Proteomes" id="UP000820818">
    <property type="component" value="Linkage Group LG5"/>
</dbReference>
<dbReference type="AlphaFoldDB" id="A0AAD5PWU3"/>
<protein>
    <submittedName>
        <fullName evidence="2">Uncharacterized protein</fullName>
    </submittedName>
</protein>
<reference evidence="2 3" key="1">
    <citation type="submission" date="2022-05" db="EMBL/GenBank/DDBJ databases">
        <title>A multi-omics perspective on studying reproductive biology in Daphnia sinensis.</title>
        <authorList>
            <person name="Jia J."/>
        </authorList>
    </citation>
    <scope>NUCLEOTIDE SEQUENCE [LARGE SCALE GENOMIC DNA]</scope>
    <source>
        <strain evidence="2 3">WSL</strain>
    </source>
</reference>
<keyword evidence="1" id="KW-0732">Signal</keyword>
<evidence type="ECO:0000313" key="3">
    <source>
        <dbReference type="Proteomes" id="UP000820818"/>
    </source>
</evidence>
<evidence type="ECO:0000256" key="1">
    <source>
        <dbReference type="SAM" id="SignalP"/>
    </source>
</evidence>
<dbReference type="EMBL" id="WJBH02000005">
    <property type="protein sequence ID" value="KAI9559259.1"/>
    <property type="molecule type" value="Genomic_DNA"/>
</dbReference>
<sequence length="297" mass="33308">MRMKFVLMLLTTGFIVNAHQYFHGELMGIPWLPYFVPHPFINKEQPVFMFYPRALPQRIYSSQNEDFNNTGLTPMDDVTIHPRKDEQYPDAQLRVKGFQRDQHPHLNTQEDARFLYNFLASTATYMNRFLKTATFTSTLALAVTSIVSCVPANQVLNGVAATACRRRREAIDSSSVGMFEKFTISPSEPYRLTSTTVESSFGSLNQISSSKDEPPIIDLPSEKIHAIEKRFLFLNKNQFVVPTTITTFLVTNVTRTVTVNLLNPLPVGDCEPVDLAANTPQCVACLPSGYVVCAANG</sequence>
<gene>
    <name evidence="2" type="ORF">GHT06_016048</name>
</gene>
<feature type="chain" id="PRO_5042000443" evidence="1">
    <location>
        <begin position="19"/>
        <end position="297"/>
    </location>
</feature>
<feature type="signal peptide" evidence="1">
    <location>
        <begin position="1"/>
        <end position="18"/>
    </location>
</feature>
<name>A0AAD5PWU3_9CRUS</name>
<comment type="caution">
    <text evidence="2">The sequence shown here is derived from an EMBL/GenBank/DDBJ whole genome shotgun (WGS) entry which is preliminary data.</text>
</comment>
<keyword evidence="3" id="KW-1185">Reference proteome</keyword>
<organism evidence="2 3">
    <name type="scientific">Daphnia sinensis</name>
    <dbReference type="NCBI Taxonomy" id="1820382"/>
    <lineage>
        <taxon>Eukaryota</taxon>
        <taxon>Metazoa</taxon>
        <taxon>Ecdysozoa</taxon>
        <taxon>Arthropoda</taxon>
        <taxon>Crustacea</taxon>
        <taxon>Branchiopoda</taxon>
        <taxon>Diplostraca</taxon>
        <taxon>Cladocera</taxon>
        <taxon>Anomopoda</taxon>
        <taxon>Daphniidae</taxon>
        <taxon>Daphnia</taxon>
        <taxon>Daphnia similis group</taxon>
    </lineage>
</organism>
<evidence type="ECO:0000313" key="2">
    <source>
        <dbReference type="EMBL" id="KAI9559259.1"/>
    </source>
</evidence>
<proteinExistence type="predicted"/>